<dbReference type="OrthoDB" id="3647at2759"/>
<name>A0A1Y1X7Y4_9FUNG</name>
<keyword evidence="3" id="KW-1185">Reference proteome</keyword>
<proteinExistence type="predicted"/>
<dbReference type="Pfam" id="PF13847">
    <property type="entry name" value="Methyltransf_31"/>
    <property type="match status" value="1"/>
</dbReference>
<comment type="caution">
    <text evidence="2">The sequence shown here is derived from an EMBL/GenBank/DDBJ whole genome shotgun (WGS) entry which is preliminary data.</text>
</comment>
<dbReference type="CDD" id="cd02440">
    <property type="entry name" value="AdoMet_MTases"/>
    <property type="match status" value="1"/>
</dbReference>
<keyword evidence="2" id="KW-0808">Transferase</keyword>
<evidence type="ECO:0000313" key="3">
    <source>
        <dbReference type="Proteomes" id="UP000193944"/>
    </source>
</evidence>
<reference evidence="2 3" key="1">
    <citation type="submission" date="2016-08" db="EMBL/GenBank/DDBJ databases">
        <title>A Parts List for Fungal Cellulosomes Revealed by Comparative Genomics.</title>
        <authorList>
            <consortium name="DOE Joint Genome Institute"/>
            <person name="Haitjema C.H."/>
            <person name="Gilmore S.P."/>
            <person name="Henske J.K."/>
            <person name="Solomon K.V."/>
            <person name="De Groot R."/>
            <person name="Kuo A."/>
            <person name="Mondo S.J."/>
            <person name="Salamov A.A."/>
            <person name="Labutti K."/>
            <person name="Zhao Z."/>
            <person name="Chiniquy J."/>
            <person name="Barry K."/>
            <person name="Brewer H.M."/>
            <person name="Purvine S.O."/>
            <person name="Wright A.T."/>
            <person name="Boxma B."/>
            <person name="Van Alen T."/>
            <person name="Hackstein J.H."/>
            <person name="Baker S.E."/>
            <person name="Grigoriev I.V."/>
            <person name="O'Malley M.A."/>
        </authorList>
    </citation>
    <scope>NUCLEOTIDE SEQUENCE [LARGE SCALE GENOMIC DNA]</scope>
    <source>
        <strain evidence="2 3">S4</strain>
    </source>
</reference>
<dbReference type="InterPro" id="IPR025714">
    <property type="entry name" value="Methyltranfer_dom"/>
</dbReference>
<dbReference type="GO" id="GO:0008757">
    <property type="term" value="F:S-adenosylmethionine-dependent methyltransferase activity"/>
    <property type="evidence" value="ECO:0007669"/>
    <property type="project" value="InterPro"/>
</dbReference>
<sequence length="222" mass="26107">MKDYKEISKKSFNEDAEKLNLEESSEENKFFMKRESYDIVQEEVKKENFDDFLDIGCGIGNSIELLLKEFPESHFIGLDIAEKMIELAKKKKLSPEHTEFIIGDAENLPFDGHSPHQSFDVVICKETFHHFPHPEKFFTEVYRVLKPNGRFIIFDFATTEISRWIKNNITNSFSSHGICHHYNIQEVTDLYKNFNFEILRAENVTDDRMIVSGRKIIKEQTK</sequence>
<evidence type="ECO:0000259" key="1">
    <source>
        <dbReference type="Pfam" id="PF13847"/>
    </source>
</evidence>
<accession>A0A1Y1X7Y4</accession>
<keyword evidence="2" id="KW-0489">Methyltransferase</keyword>
<dbReference type="Gene3D" id="3.40.50.150">
    <property type="entry name" value="Vaccinia Virus protein VP39"/>
    <property type="match status" value="1"/>
</dbReference>
<dbReference type="STRING" id="1754192.A0A1Y1X7Y4"/>
<dbReference type="Proteomes" id="UP000193944">
    <property type="component" value="Unassembled WGS sequence"/>
</dbReference>
<reference evidence="2 3" key="2">
    <citation type="submission" date="2016-08" db="EMBL/GenBank/DDBJ databases">
        <title>Pervasive Adenine N6-methylation of Active Genes in Fungi.</title>
        <authorList>
            <consortium name="DOE Joint Genome Institute"/>
            <person name="Mondo S.J."/>
            <person name="Dannebaum R.O."/>
            <person name="Kuo R.C."/>
            <person name="Labutti K."/>
            <person name="Haridas S."/>
            <person name="Kuo A."/>
            <person name="Salamov A."/>
            <person name="Ahrendt S.R."/>
            <person name="Lipzen A."/>
            <person name="Sullivan W."/>
            <person name="Andreopoulos W.B."/>
            <person name="Clum A."/>
            <person name="Lindquist E."/>
            <person name="Daum C."/>
            <person name="Ramamoorthy G.K."/>
            <person name="Gryganskyi A."/>
            <person name="Culley D."/>
            <person name="Magnuson J.K."/>
            <person name="James T.Y."/>
            <person name="O'Malley M.A."/>
            <person name="Stajich J.E."/>
            <person name="Spatafora J.W."/>
            <person name="Visel A."/>
            <person name="Grigoriev I.V."/>
        </authorList>
    </citation>
    <scope>NUCLEOTIDE SEQUENCE [LARGE SCALE GENOMIC DNA]</scope>
    <source>
        <strain evidence="2 3">S4</strain>
    </source>
</reference>
<gene>
    <name evidence="2" type="ORF">BCR32DRAFT_327132</name>
</gene>
<feature type="domain" description="Methyltransferase" evidence="1">
    <location>
        <begin position="52"/>
        <end position="181"/>
    </location>
</feature>
<dbReference type="GO" id="GO:0032259">
    <property type="term" value="P:methylation"/>
    <property type="evidence" value="ECO:0007669"/>
    <property type="project" value="UniProtKB-KW"/>
</dbReference>
<dbReference type="PANTHER" id="PTHR43591">
    <property type="entry name" value="METHYLTRANSFERASE"/>
    <property type="match status" value="1"/>
</dbReference>
<evidence type="ECO:0000313" key="2">
    <source>
        <dbReference type="EMBL" id="ORX81870.1"/>
    </source>
</evidence>
<dbReference type="SUPFAM" id="SSF53335">
    <property type="entry name" value="S-adenosyl-L-methionine-dependent methyltransferases"/>
    <property type="match status" value="1"/>
</dbReference>
<protein>
    <submittedName>
        <fullName evidence="2">Putative methyltransferase type 11</fullName>
    </submittedName>
</protein>
<dbReference type="AlphaFoldDB" id="A0A1Y1X7Y4"/>
<dbReference type="InterPro" id="IPR029063">
    <property type="entry name" value="SAM-dependent_MTases_sf"/>
</dbReference>
<organism evidence="2 3">
    <name type="scientific">Anaeromyces robustus</name>
    <dbReference type="NCBI Taxonomy" id="1754192"/>
    <lineage>
        <taxon>Eukaryota</taxon>
        <taxon>Fungi</taxon>
        <taxon>Fungi incertae sedis</taxon>
        <taxon>Chytridiomycota</taxon>
        <taxon>Chytridiomycota incertae sedis</taxon>
        <taxon>Neocallimastigomycetes</taxon>
        <taxon>Neocallimastigales</taxon>
        <taxon>Neocallimastigaceae</taxon>
        <taxon>Anaeromyces</taxon>
    </lineage>
</organism>
<dbReference type="EMBL" id="MCFG01000109">
    <property type="protein sequence ID" value="ORX81870.1"/>
    <property type="molecule type" value="Genomic_DNA"/>
</dbReference>